<dbReference type="InterPro" id="IPR011008">
    <property type="entry name" value="Dimeric_a/b-barrel"/>
</dbReference>
<sequence length="77" mass="9089">MNKITRIWHGTTKAKLADEYLKYLEKTGLSGYRKMDGNVSTKILRRFDGYICHFLTETEWKSYKNIKSFTGDDFEKA</sequence>
<dbReference type="RefSeq" id="WP_237855240.1">
    <property type="nucleotide sequence ID" value="NZ_JAKLWS010000022.1"/>
</dbReference>
<gene>
    <name evidence="1" type="ORF">L6773_14975</name>
</gene>
<name>A0ABS9KGE8_9BACT</name>
<comment type="caution">
    <text evidence="1">The sequence shown here is derived from an EMBL/GenBank/DDBJ whole genome shotgun (WGS) entry which is preliminary data.</text>
</comment>
<proteinExistence type="predicted"/>
<reference evidence="1" key="2">
    <citation type="submission" date="2024-05" db="EMBL/GenBank/DDBJ databases">
        <title>Rhodohalobacter halophilus gen. nov., sp. nov., a moderately halophilic member of the family Balneolaceae.</title>
        <authorList>
            <person name="Xia J."/>
        </authorList>
    </citation>
    <scope>NUCLEOTIDE SEQUENCE</scope>
    <source>
        <strain evidence="1">WB101</strain>
    </source>
</reference>
<keyword evidence="2" id="KW-1185">Reference proteome</keyword>
<accession>A0ABS9KGE8</accession>
<dbReference type="SUPFAM" id="SSF54909">
    <property type="entry name" value="Dimeric alpha+beta barrel"/>
    <property type="match status" value="1"/>
</dbReference>
<evidence type="ECO:0000313" key="1">
    <source>
        <dbReference type="EMBL" id="MCG2589882.1"/>
    </source>
</evidence>
<reference evidence="1" key="1">
    <citation type="submission" date="2022-01" db="EMBL/GenBank/DDBJ databases">
        <authorList>
            <person name="Wang Y."/>
        </authorList>
    </citation>
    <scope>NUCLEOTIDE SEQUENCE</scope>
    <source>
        <strain evidence="1">WB101</strain>
    </source>
</reference>
<evidence type="ECO:0000313" key="2">
    <source>
        <dbReference type="Proteomes" id="UP001165366"/>
    </source>
</evidence>
<protein>
    <submittedName>
        <fullName evidence="1">Uncharacterized protein</fullName>
    </submittedName>
</protein>
<dbReference type="EMBL" id="JAKLWS010000022">
    <property type="protein sequence ID" value="MCG2589882.1"/>
    <property type="molecule type" value="Genomic_DNA"/>
</dbReference>
<organism evidence="1 2">
    <name type="scientific">Rhodohalobacter sulfatireducens</name>
    <dbReference type="NCBI Taxonomy" id="2911366"/>
    <lineage>
        <taxon>Bacteria</taxon>
        <taxon>Pseudomonadati</taxon>
        <taxon>Balneolota</taxon>
        <taxon>Balneolia</taxon>
        <taxon>Balneolales</taxon>
        <taxon>Balneolaceae</taxon>
        <taxon>Rhodohalobacter</taxon>
    </lineage>
</organism>
<dbReference type="Proteomes" id="UP001165366">
    <property type="component" value="Unassembled WGS sequence"/>
</dbReference>